<feature type="domain" description="SET" evidence="6">
    <location>
        <begin position="26"/>
        <end position="254"/>
    </location>
</feature>
<dbReference type="PANTHER" id="PTHR13271">
    <property type="entry name" value="UNCHARACTERIZED PUTATIVE METHYLTRANSFERASE"/>
    <property type="match status" value="1"/>
</dbReference>
<dbReference type="InParanoid" id="A0A218YX77"/>
<keyword evidence="1 4" id="KW-0489">Methyltransferase</keyword>
<evidence type="ECO:0000256" key="3">
    <source>
        <dbReference type="ARBA" id="ARBA00022691"/>
    </source>
</evidence>
<dbReference type="InterPro" id="IPR046341">
    <property type="entry name" value="SET_dom_sf"/>
</dbReference>
<protein>
    <recommendedName>
        <fullName evidence="4">Ribosomal lysine N-methyltransferase 4</fullName>
        <ecNumber evidence="4">2.1.1.-</ecNumber>
    </recommendedName>
</protein>
<dbReference type="PANTHER" id="PTHR13271:SF34">
    <property type="entry name" value="N-LYSINE METHYLTRANSFERASE SETD6"/>
    <property type="match status" value="1"/>
</dbReference>
<dbReference type="PROSITE" id="PS50280">
    <property type="entry name" value="SET"/>
    <property type="match status" value="1"/>
</dbReference>
<keyword evidence="3 4" id="KW-0949">S-adenosyl-L-methionine</keyword>
<evidence type="ECO:0000256" key="2">
    <source>
        <dbReference type="ARBA" id="ARBA00022679"/>
    </source>
</evidence>
<keyword evidence="2 4" id="KW-0808">Transferase</keyword>
<organism evidence="7 8">
    <name type="scientific">Diplocarpon coronariae</name>
    <dbReference type="NCBI Taxonomy" id="2795749"/>
    <lineage>
        <taxon>Eukaryota</taxon>
        <taxon>Fungi</taxon>
        <taxon>Dikarya</taxon>
        <taxon>Ascomycota</taxon>
        <taxon>Pezizomycotina</taxon>
        <taxon>Leotiomycetes</taxon>
        <taxon>Helotiales</taxon>
        <taxon>Drepanopezizaceae</taxon>
        <taxon>Diplocarpon</taxon>
    </lineage>
</organism>
<dbReference type="GO" id="GO:0016279">
    <property type="term" value="F:protein-lysine N-methyltransferase activity"/>
    <property type="evidence" value="ECO:0007669"/>
    <property type="project" value="UniProtKB-UniRule"/>
</dbReference>
<dbReference type="InterPro" id="IPR050600">
    <property type="entry name" value="SETD3_SETD6_MTase"/>
</dbReference>
<evidence type="ECO:0000313" key="8">
    <source>
        <dbReference type="Proteomes" id="UP000242519"/>
    </source>
</evidence>
<dbReference type="FunFam" id="3.90.1410.10:FF:000007">
    <property type="entry name" value="Ribosomal lysine N-methyltransferase 4"/>
    <property type="match status" value="1"/>
</dbReference>
<evidence type="ECO:0000259" key="6">
    <source>
        <dbReference type="PROSITE" id="PS50280"/>
    </source>
</evidence>
<dbReference type="InterPro" id="IPR011383">
    <property type="entry name" value="N-lys_methylase_SETD6"/>
</dbReference>
<comment type="subcellular location">
    <subcellularLocation>
        <location evidence="4">Nucleus</location>
    </subcellularLocation>
</comment>
<dbReference type="Gene3D" id="3.90.1410.10">
    <property type="entry name" value="set domain protein methyltransferase, domain 1"/>
    <property type="match status" value="1"/>
</dbReference>
<dbReference type="Pfam" id="PF00856">
    <property type="entry name" value="SET"/>
    <property type="match status" value="1"/>
</dbReference>
<keyword evidence="4" id="KW-0539">Nucleus</keyword>
<keyword evidence="8" id="KW-1185">Reference proteome</keyword>
<proteinExistence type="inferred from homology"/>
<evidence type="ECO:0000256" key="1">
    <source>
        <dbReference type="ARBA" id="ARBA00022603"/>
    </source>
</evidence>
<dbReference type="Proteomes" id="UP000242519">
    <property type="component" value="Unassembled WGS sequence"/>
</dbReference>
<dbReference type="EC" id="2.1.1.-" evidence="4"/>
<dbReference type="InterPro" id="IPR015353">
    <property type="entry name" value="Rubisco_LSMT_subst-bd"/>
</dbReference>
<feature type="region of interest" description="Disordered" evidence="5">
    <location>
        <begin position="182"/>
        <end position="202"/>
    </location>
</feature>
<reference evidence="7 8" key="1">
    <citation type="submission" date="2017-04" db="EMBL/GenBank/DDBJ databases">
        <title>Draft genome sequence of Marssonina coronaria NL1: causal agent of apple blotch.</title>
        <authorList>
            <person name="Cheng Q."/>
        </authorList>
    </citation>
    <scope>NUCLEOTIDE SEQUENCE [LARGE SCALE GENOMIC DNA]</scope>
    <source>
        <strain evidence="7 8">NL1</strain>
    </source>
</reference>
<dbReference type="STRING" id="503106.A0A218YX77"/>
<sequence length="476" mass="52485">MEIDDFGQKTEAFLAWLTDIGVVINPKVALVDLRSVCRGRGVIAQSDIEEDEVLFTIPRSAVLNTATALRSTDTSNCTSILDMPSWLALTAIIMAEGHQDHSKWGPYLALLPQKLDSLVFWSESELLELQASTVVSKIGKASAEEMFSLHISPLGLDQADIEMCHRVASIIMAYAFDIPEKQSPGENENAREGDDLVSDDDEDDKTVLSMIPLADMLNADADRNNARLFCNSEDLEMRSIKPLVGGEEIFNDYGQLPQSDLLRRYGYVSKRYAPFDVAEISTSFLLSVLTTEQSLAAGLTLKPLNTREVEQRVALAQREGVYEESYDLTHAGSDGPGIPDELLALLYLLLLDNENLIAIEISQASLPTRSKLATSLVGQVLAVIIQSRLQEYSTTIETDQAILRAGNLPLRKQMAIQVRLGEKLVLEKAIQESKSLTADNKRMRLMDAHSGSGAQSTKCKRKKDDDGAARKRRILG</sequence>
<dbReference type="SUPFAM" id="SSF81822">
    <property type="entry name" value="RuBisCo LSMT C-terminal, substrate-binding domain"/>
    <property type="match status" value="1"/>
</dbReference>
<dbReference type="EMBL" id="MZNU01000342">
    <property type="protein sequence ID" value="OWO99892.1"/>
    <property type="molecule type" value="Genomic_DNA"/>
</dbReference>
<dbReference type="OrthoDB" id="341421at2759"/>
<dbReference type="InterPro" id="IPR036464">
    <property type="entry name" value="Rubisco_LSMT_subst-bd_sf"/>
</dbReference>
<dbReference type="Pfam" id="PF09273">
    <property type="entry name" value="Rubis-subs-bind"/>
    <property type="match status" value="1"/>
</dbReference>
<dbReference type="GO" id="GO:0032259">
    <property type="term" value="P:methylation"/>
    <property type="evidence" value="ECO:0007669"/>
    <property type="project" value="UniProtKB-KW"/>
</dbReference>
<accession>A0A218YX77</accession>
<dbReference type="InterPro" id="IPR001214">
    <property type="entry name" value="SET_dom"/>
</dbReference>
<dbReference type="GO" id="GO:0005634">
    <property type="term" value="C:nucleus"/>
    <property type="evidence" value="ECO:0007669"/>
    <property type="project" value="UniProtKB-SubCell"/>
</dbReference>
<evidence type="ECO:0000313" key="7">
    <source>
        <dbReference type="EMBL" id="OWO99892.1"/>
    </source>
</evidence>
<feature type="region of interest" description="Disordered" evidence="5">
    <location>
        <begin position="447"/>
        <end position="476"/>
    </location>
</feature>
<dbReference type="Gene3D" id="3.90.1420.10">
    <property type="entry name" value="Rubisco LSMT, substrate-binding domain"/>
    <property type="match status" value="1"/>
</dbReference>
<dbReference type="PIRSF" id="PIRSF011771">
    <property type="entry name" value="RMS1_SET"/>
    <property type="match status" value="1"/>
</dbReference>
<name>A0A218YX77_9HELO</name>
<evidence type="ECO:0000256" key="5">
    <source>
        <dbReference type="SAM" id="MobiDB-lite"/>
    </source>
</evidence>
<comment type="caution">
    <text evidence="7">The sequence shown here is derived from an EMBL/GenBank/DDBJ whole genome shotgun (WGS) entry which is preliminary data.</text>
</comment>
<evidence type="ECO:0000256" key="4">
    <source>
        <dbReference type="PIRNR" id="PIRNR011771"/>
    </source>
</evidence>
<dbReference type="AlphaFoldDB" id="A0A218YX77"/>
<comment type="similarity">
    <text evidence="4">Belongs to the class V-like SAM-binding methyltransferase superfamily. Histone-lysine methyltransferase family. SETD6 subfamily.</text>
</comment>
<dbReference type="FunCoup" id="A0A218YX77">
    <property type="interactions" value="264"/>
</dbReference>
<comment type="function">
    <text evidence="4">S-adenosyl-L-methionine-dependent protein-lysine N-methyltransferase that monomethylates 60S ribosomal protein L42.</text>
</comment>
<dbReference type="SUPFAM" id="SSF82199">
    <property type="entry name" value="SET domain"/>
    <property type="match status" value="1"/>
</dbReference>
<gene>
    <name evidence="7" type="ORF">B2J93_6947</name>
</gene>